<comment type="caution">
    <text evidence="7">The sequence shown here is derived from an EMBL/GenBank/DDBJ whole genome shotgun (WGS) entry which is preliminary data.</text>
</comment>
<sequence length="272" mass="30934">MLSYYLLDGSIYQAPLLCNIFAARIGRALYYIQKAFTTAASKLEKIGYVDAKNEGATLETKVTKETIDFKEVKRVEHILASLQRKGHATATVGTAANGYDGDMPRNRLWLNSYPLDRNMVFDYFALSPFYDWICNNEQLRMGSIHPLDISQLSKMSGIEYMLSEVMESCLLVIRKQKRDSPKKVTPMLSYYLLDGSIYQAPLLCNIFAARIRESSVQAHVIISVELDLTELASASRRRDNQSVNQSMVLHAEVIKKDRLMQSSYCNQYDDHG</sequence>
<reference evidence="7" key="1">
    <citation type="journal article" date="2022" name="Plant J.">
        <title>Strategies of tolerance reflected in two North American maple genomes.</title>
        <authorList>
            <person name="McEvoy S.L."/>
            <person name="Sezen U.U."/>
            <person name="Trouern-Trend A."/>
            <person name="McMahon S.M."/>
            <person name="Schaberg P.G."/>
            <person name="Yang J."/>
            <person name="Wegrzyn J.L."/>
            <person name="Swenson N.G."/>
        </authorList>
    </citation>
    <scope>NUCLEOTIDE SEQUENCE</scope>
    <source>
        <strain evidence="7">NS2018</strain>
    </source>
</reference>
<comment type="function">
    <text evidence="6">Component of the Mediator complex, a coactivator involved in the regulated transcription of nearly all RNA polymerase II-dependent genes. Mediator functions as a bridge to convey information from gene-specific regulatory proteins to the basal RNA polymerase II transcription machinery. Mediator is recruited to promoters by direct interactions with regulatory proteins and serves as a scaffold for the assembly of a functional preinitiation complex with RNA polymerase II and the general transcription factors.</text>
</comment>
<proteinExistence type="inferred from homology"/>
<dbReference type="GO" id="GO:0006357">
    <property type="term" value="P:regulation of transcription by RNA polymerase II"/>
    <property type="evidence" value="ECO:0007669"/>
    <property type="project" value="InterPro"/>
</dbReference>
<dbReference type="PANTHER" id="PTHR13104">
    <property type="entry name" value="MED-6-RELATED"/>
    <property type="match status" value="1"/>
</dbReference>
<dbReference type="GO" id="GO:0003712">
    <property type="term" value="F:transcription coregulator activity"/>
    <property type="evidence" value="ECO:0007669"/>
    <property type="project" value="InterPro"/>
</dbReference>
<dbReference type="EMBL" id="JAUESC010000004">
    <property type="protein sequence ID" value="KAK0594987.1"/>
    <property type="molecule type" value="Genomic_DNA"/>
</dbReference>
<comment type="similarity">
    <text evidence="2 6">Belongs to the Mediator complex subunit 6 family.</text>
</comment>
<dbReference type="Proteomes" id="UP001168877">
    <property type="component" value="Unassembled WGS sequence"/>
</dbReference>
<dbReference type="AlphaFoldDB" id="A0AA39VW17"/>
<dbReference type="Pfam" id="PF04934">
    <property type="entry name" value="Med6"/>
    <property type="match status" value="1"/>
</dbReference>
<keyword evidence="8" id="KW-1185">Reference proteome</keyword>
<evidence type="ECO:0000256" key="3">
    <source>
        <dbReference type="ARBA" id="ARBA00023015"/>
    </source>
</evidence>
<reference evidence="7" key="2">
    <citation type="submission" date="2023-06" db="EMBL/GenBank/DDBJ databases">
        <authorList>
            <person name="Swenson N.G."/>
            <person name="Wegrzyn J.L."/>
            <person name="Mcevoy S.L."/>
        </authorList>
    </citation>
    <scope>NUCLEOTIDE SEQUENCE</scope>
    <source>
        <strain evidence="7">NS2018</strain>
        <tissue evidence="7">Leaf</tissue>
    </source>
</reference>
<evidence type="ECO:0000256" key="5">
    <source>
        <dbReference type="ARBA" id="ARBA00023242"/>
    </source>
</evidence>
<keyword evidence="4 6" id="KW-0804">Transcription</keyword>
<dbReference type="InterPro" id="IPR038566">
    <property type="entry name" value="Mediator_Med6_sf"/>
</dbReference>
<dbReference type="GO" id="GO:0016592">
    <property type="term" value="C:mediator complex"/>
    <property type="evidence" value="ECO:0007669"/>
    <property type="project" value="InterPro"/>
</dbReference>
<keyword evidence="5 6" id="KW-0539">Nucleus</keyword>
<evidence type="ECO:0000256" key="1">
    <source>
        <dbReference type="ARBA" id="ARBA00004123"/>
    </source>
</evidence>
<evidence type="ECO:0000256" key="2">
    <source>
        <dbReference type="ARBA" id="ARBA00007526"/>
    </source>
</evidence>
<name>A0AA39VW17_ACESA</name>
<evidence type="ECO:0000313" key="7">
    <source>
        <dbReference type="EMBL" id="KAK0594987.1"/>
    </source>
</evidence>
<gene>
    <name evidence="6" type="primary">MED6</name>
    <name evidence="7" type="ORF">LWI29_002383</name>
</gene>
<dbReference type="InterPro" id="IPR007018">
    <property type="entry name" value="Mediator_Med6"/>
</dbReference>
<comment type="subunit">
    <text evidence="6">Component of the Mediator complex.</text>
</comment>
<keyword evidence="6" id="KW-0010">Activator</keyword>
<evidence type="ECO:0000256" key="4">
    <source>
        <dbReference type="ARBA" id="ARBA00023163"/>
    </source>
</evidence>
<accession>A0AA39VW17</accession>
<evidence type="ECO:0000256" key="6">
    <source>
        <dbReference type="RuleBase" id="RU364143"/>
    </source>
</evidence>
<keyword evidence="3 6" id="KW-0805">Transcription regulation</keyword>
<protein>
    <recommendedName>
        <fullName evidence="6">Mediator of RNA polymerase II transcription subunit 6</fullName>
    </recommendedName>
    <alternativeName>
        <fullName evidence="6">Mediator complex subunit 6</fullName>
    </alternativeName>
</protein>
<comment type="subcellular location">
    <subcellularLocation>
        <location evidence="1 6">Nucleus</location>
    </subcellularLocation>
</comment>
<evidence type="ECO:0000313" key="8">
    <source>
        <dbReference type="Proteomes" id="UP001168877"/>
    </source>
</evidence>
<organism evidence="7 8">
    <name type="scientific">Acer saccharum</name>
    <name type="common">Sugar maple</name>
    <dbReference type="NCBI Taxonomy" id="4024"/>
    <lineage>
        <taxon>Eukaryota</taxon>
        <taxon>Viridiplantae</taxon>
        <taxon>Streptophyta</taxon>
        <taxon>Embryophyta</taxon>
        <taxon>Tracheophyta</taxon>
        <taxon>Spermatophyta</taxon>
        <taxon>Magnoliopsida</taxon>
        <taxon>eudicotyledons</taxon>
        <taxon>Gunneridae</taxon>
        <taxon>Pentapetalae</taxon>
        <taxon>rosids</taxon>
        <taxon>malvids</taxon>
        <taxon>Sapindales</taxon>
        <taxon>Sapindaceae</taxon>
        <taxon>Hippocastanoideae</taxon>
        <taxon>Acereae</taxon>
        <taxon>Acer</taxon>
    </lineage>
</organism>
<dbReference type="Gene3D" id="3.10.450.580">
    <property type="entry name" value="Mediator complex, subunit Med6"/>
    <property type="match status" value="2"/>
</dbReference>